<dbReference type="STRING" id="393762.SAMN05660472_01357"/>
<proteinExistence type="predicted"/>
<keyword evidence="1" id="KW-0812">Transmembrane</keyword>
<organism evidence="2 3">
    <name type="scientific">Natronincola ferrireducens</name>
    <dbReference type="NCBI Taxonomy" id="393762"/>
    <lineage>
        <taxon>Bacteria</taxon>
        <taxon>Bacillati</taxon>
        <taxon>Bacillota</taxon>
        <taxon>Clostridia</taxon>
        <taxon>Peptostreptococcales</taxon>
        <taxon>Natronincolaceae</taxon>
        <taxon>Natronincola</taxon>
    </lineage>
</organism>
<dbReference type="AlphaFoldDB" id="A0A1G9C4Z6"/>
<name>A0A1G9C4Z6_9FIRM</name>
<keyword evidence="1" id="KW-1133">Transmembrane helix</keyword>
<feature type="transmembrane region" description="Helical" evidence="1">
    <location>
        <begin position="6"/>
        <end position="26"/>
    </location>
</feature>
<protein>
    <recommendedName>
        <fullName evidence="4">YceG-like family protein</fullName>
    </recommendedName>
</protein>
<keyword evidence="1" id="KW-0472">Membrane</keyword>
<evidence type="ECO:0008006" key="4">
    <source>
        <dbReference type="Google" id="ProtNLM"/>
    </source>
</evidence>
<keyword evidence="3" id="KW-1185">Reference proteome</keyword>
<evidence type="ECO:0000256" key="1">
    <source>
        <dbReference type="SAM" id="Phobius"/>
    </source>
</evidence>
<sequence length="154" mass="17522">MKHFSIQSLVIGIGMGMIITSSINILHNGQNDINILDNNENSLVVNSQDNRGVPIIAEESHKKPYENAEKANNINNEENKTIKDQEYIEIFIKKGLNSKEIAKILEEKKIIDNSDDFLLLAKELKVTNLLRHGFRKIPVNSSLEEIIEILMEIQ</sequence>
<accession>A0A1G9C4Z6</accession>
<dbReference type="Proteomes" id="UP000198718">
    <property type="component" value="Unassembled WGS sequence"/>
</dbReference>
<dbReference type="Gene3D" id="3.30.1490.480">
    <property type="entry name" value="Endolytic murein transglycosylase"/>
    <property type="match status" value="1"/>
</dbReference>
<dbReference type="EMBL" id="FNFP01000002">
    <property type="protein sequence ID" value="SDK46425.1"/>
    <property type="molecule type" value="Genomic_DNA"/>
</dbReference>
<dbReference type="RefSeq" id="WP_090552442.1">
    <property type="nucleotide sequence ID" value="NZ_FNFP01000002.1"/>
</dbReference>
<reference evidence="2 3" key="1">
    <citation type="submission" date="2016-10" db="EMBL/GenBank/DDBJ databases">
        <authorList>
            <person name="de Groot N.N."/>
        </authorList>
    </citation>
    <scope>NUCLEOTIDE SEQUENCE [LARGE SCALE GENOMIC DNA]</scope>
    <source>
        <strain evidence="2 3">DSM 18346</strain>
    </source>
</reference>
<evidence type="ECO:0000313" key="2">
    <source>
        <dbReference type="EMBL" id="SDK46425.1"/>
    </source>
</evidence>
<gene>
    <name evidence="2" type="ORF">SAMN05660472_01357</name>
</gene>
<evidence type="ECO:0000313" key="3">
    <source>
        <dbReference type="Proteomes" id="UP000198718"/>
    </source>
</evidence>